<comment type="caution">
    <text evidence="1">The sequence shown here is derived from an EMBL/GenBank/DDBJ whole genome shotgun (WGS) entry which is preliminary data.</text>
</comment>
<sequence length="78" mass="8661">REVTQLRCGASLSCGLGAFEFDPIFLSSSPDSPNTAQPATKSIKSFTHGERVKKKNNNFKYVSLYQGLQVRLMALHQD</sequence>
<feature type="non-terminal residue" evidence="1">
    <location>
        <position position="1"/>
    </location>
</feature>
<reference evidence="1 2" key="2">
    <citation type="journal article" date="2017" name="Front. Plant Sci.">
        <title>Gene Classification and Mining of Molecular Markers Useful in Red Clover (Trifolium pratense) Breeding.</title>
        <authorList>
            <person name="Istvanek J."/>
            <person name="Dluhosova J."/>
            <person name="Dluhos P."/>
            <person name="Patkova L."/>
            <person name="Nedelnik J."/>
            <person name="Repkova J."/>
        </authorList>
    </citation>
    <scope>NUCLEOTIDE SEQUENCE [LARGE SCALE GENOMIC DNA]</scope>
    <source>
        <strain evidence="2">cv. Tatra</strain>
        <tissue evidence="1">Young leaves</tissue>
    </source>
</reference>
<organism evidence="1 2">
    <name type="scientific">Trifolium pratense</name>
    <name type="common">Red clover</name>
    <dbReference type="NCBI Taxonomy" id="57577"/>
    <lineage>
        <taxon>Eukaryota</taxon>
        <taxon>Viridiplantae</taxon>
        <taxon>Streptophyta</taxon>
        <taxon>Embryophyta</taxon>
        <taxon>Tracheophyta</taxon>
        <taxon>Spermatophyta</taxon>
        <taxon>Magnoliopsida</taxon>
        <taxon>eudicotyledons</taxon>
        <taxon>Gunneridae</taxon>
        <taxon>Pentapetalae</taxon>
        <taxon>rosids</taxon>
        <taxon>fabids</taxon>
        <taxon>Fabales</taxon>
        <taxon>Fabaceae</taxon>
        <taxon>Papilionoideae</taxon>
        <taxon>50 kb inversion clade</taxon>
        <taxon>NPAAA clade</taxon>
        <taxon>Hologalegina</taxon>
        <taxon>IRL clade</taxon>
        <taxon>Trifolieae</taxon>
        <taxon>Trifolium</taxon>
    </lineage>
</organism>
<proteinExistence type="predicted"/>
<protein>
    <submittedName>
        <fullName evidence="1">Uncharacterized protein</fullName>
    </submittedName>
</protein>
<evidence type="ECO:0000313" key="2">
    <source>
        <dbReference type="Proteomes" id="UP000236291"/>
    </source>
</evidence>
<dbReference type="Proteomes" id="UP000236291">
    <property type="component" value="Unassembled WGS sequence"/>
</dbReference>
<dbReference type="EMBL" id="ASHM01054054">
    <property type="protein sequence ID" value="PNX87528.1"/>
    <property type="molecule type" value="Genomic_DNA"/>
</dbReference>
<accession>A0A2K3M9S0</accession>
<name>A0A2K3M9S0_TRIPR</name>
<evidence type="ECO:0000313" key="1">
    <source>
        <dbReference type="EMBL" id="PNX87528.1"/>
    </source>
</evidence>
<dbReference type="AlphaFoldDB" id="A0A2K3M9S0"/>
<reference evidence="1 2" key="1">
    <citation type="journal article" date="2014" name="Am. J. Bot.">
        <title>Genome assembly and annotation for red clover (Trifolium pratense; Fabaceae).</title>
        <authorList>
            <person name="Istvanek J."/>
            <person name="Jaros M."/>
            <person name="Krenek A."/>
            <person name="Repkova J."/>
        </authorList>
    </citation>
    <scope>NUCLEOTIDE SEQUENCE [LARGE SCALE GENOMIC DNA]</scope>
    <source>
        <strain evidence="2">cv. Tatra</strain>
        <tissue evidence="1">Young leaves</tissue>
    </source>
</reference>
<gene>
    <name evidence="1" type="ORF">L195_g043618</name>
</gene>